<dbReference type="Proteomes" id="UP001148203">
    <property type="component" value="Unassembled WGS sequence"/>
</dbReference>
<dbReference type="NCBIfam" id="TIGR01733">
    <property type="entry name" value="AA-adenyl-dom"/>
    <property type="match status" value="1"/>
</dbReference>
<accession>A0ABT5NY32</accession>
<dbReference type="InterPro" id="IPR016181">
    <property type="entry name" value="Acyl_CoA_acyltransferase"/>
</dbReference>
<sequence length="1320" mass="147077">MTPPELHDLAPSQIPEWFAYQLAPDSAVYNISFNHFFMSRVDRAAFHNAWQQLLDRHDVFRLRMAYAQGRPKQYLGERQVLDPARLFIERTTLAEDQVAAEQERLARDFALQPFDFEQEHLYRLHLVAYPDGEHQLIFTVHHIIWDETSTLNLIREFATLYSGLCQGRDIALPALKSSFLGYAQRTNAALRSGELEVHRDYWLRQFANLPAALQLPTDRPRPVVQTYNGNTLKTWLPRAMARDMTSFCARHNSTLFMLLLATLNLYFYRTCTQDDIILGCPLAGRDASDQPLLGCFAVPMPIRTRISADMSFSALLSQVGSTVLEAFEHYRYPCVNMIEQLSHQKDLSRPKLFSVMAGVQNNKSEFVSIDLGDGELYAKEVYAAENHGARFDLAIGLDPVGSDIKFFCTYNSDLFDADSVERMLDSLETLIEAVIDDPGQPLPSYPLLSREAARQVLKDFNPPLPITDPSSTALDLIDAQCQRHPRACALSTPQGILSYAELAHEVDRLARALVDLGVVPGDRVGVLLEAGAHSVITLLAILRLGAVHVPLHEDWPQARREAVARQVGFKLMLGCRALAEQARALCPRTLLLDHLLPLAPGLPRLASRARGEQLAYLLFTSGSTGQPKGIPIAHAGLHALLSATQARYQLQAGERLLFWTACTFDASLLDMLWPLSAGAQVVPWPAGLARTPENVLELLERERIGVLQTVPAMLDALVTAAQRSARKPSALRLIICGAAVLSRSLANRVATVFGCQLVNHYGPTEATVDALWFDCAETSSGDRVPIGRPLPHVQAYVLDRHDQLLPVGVPGQLCLASTGLSPGYWQAPEQTQQAFFDKALAPDEPVQRLYRSGDIARLDAQGRVHYIGRLDNQVKVRGNRVELGDIETALGEHPAVAKAAVLWQEDDQGGRLRAFVELRDSHVQQIEARRQVLRQFSVAQRPALRAHMNLIHHGTWPRYFAGSQVLMRHWEDLYRLFPQYQFCLVDTADTVACVANGIPLYWDGHKGSVPSGWDAGLELALHQHAQGIAPNTVLGLAGIVAEHCQGQGLSSTLVRGFRALARQQGLEHFLGPVRPVGMSEGTSVERWAQLRDEHGEPLDFWLRTHLRLGARELGVATHSQRIEGTVAQWQDWSGVHFDRPGAWQLDDTLQSVQVDLQNNLAVYYDPSIWVAHSGLNASADDPPAACDPATLRHYLSERLPAYMLPDELVLLGTLPLTENGKLDTRLLQGTPQPAQQAMAGATSSTQQRLLQLWQQTLHRDDFGIDQDFFLLGGQSLKVIEMLSGVEQAYGLKVRLQDFYREPSIRHLERLIQARERPCST</sequence>
<dbReference type="RefSeq" id="WP_273908865.1">
    <property type="nucleotide sequence ID" value="NZ_JAMDGX010000002.1"/>
</dbReference>
<evidence type="ECO:0000313" key="3">
    <source>
        <dbReference type="Proteomes" id="UP001148203"/>
    </source>
</evidence>
<reference evidence="2 3" key="1">
    <citation type="submission" date="2022-05" db="EMBL/GenBank/DDBJ databases">
        <title>Novel Pseudomonas spp. Isolated from a Rainbow Trout Aquaculture Facility.</title>
        <authorList>
            <person name="Testerman T."/>
            <person name="Graf J."/>
        </authorList>
    </citation>
    <scope>NUCLEOTIDE SEQUENCE [LARGE SCALE GENOMIC DNA]</scope>
    <source>
        <strain evidence="2 3">ID681</strain>
    </source>
</reference>
<dbReference type="Pfam" id="PF00501">
    <property type="entry name" value="AMP-binding"/>
    <property type="match status" value="1"/>
</dbReference>
<dbReference type="InterPro" id="IPR001242">
    <property type="entry name" value="Condensation_dom"/>
</dbReference>
<dbReference type="PANTHER" id="PTHR45527:SF1">
    <property type="entry name" value="FATTY ACID SYNTHASE"/>
    <property type="match status" value="1"/>
</dbReference>
<protein>
    <submittedName>
        <fullName evidence="2">Amino acid adenylation domain-containing protein</fullName>
    </submittedName>
</protein>
<dbReference type="InterPro" id="IPR000873">
    <property type="entry name" value="AMP-dep_synth/lig_dom"/>
</dbReference>
<dbReference type="SUPFAM" id="SSF47336">
    <property type="entry name" value="ACP-like"/>
    <property type="match status" value="1"/>
</dbReference>
<evidence type="ECO:0000313" key="2">
    <source>
        <dbReference type="EMBL" id="MDD0993037.1"/>
    </source>
</evidence>
<dbReference type="SUPFAM" id="SSF55729">
    <property type="entry name" value="Acyl-CoA N-acyltransferases (Nat)"/>
    <property type="match status" value="1"/>
</dbReference>
<dbReference type="EMBL" id="JAMDGY010000076">
    <property type="protein sequence ID" value="MDD0993037.1"/>
    <property type="molecule type" value="Genomic_DNA"/>
</dbReference>
<dbReference type="InterPro" id="IPR045851">
    <property type="entry name" value="AMP-bd_C_sf"/>
</dbReference>
<dbReference type="Pfam" id="PF00668">
    <property type="entry name" value="Condensation"/>
    <property type="match status" value="1"/>
</dbReference>
<dbReference type="InterPro" id="IPR020845">
    <property type="entry name" value="AMP-binding_CS"/>
</dbReference>
<proteinExistence type="predicted"/>
<dbReference type="Gene3D" id="1.10.1200.10">
    <property type="entry name" value="ACP-like"/>
    <property type="match status" value="1"/>
</dbReference>
<dbReference type="InterPro" id="IPR036736">
    <property type="entry name" value="ACP-like_sf"/>
</dbReference>
<organism evidence="2 3">
    <name type="scientific">Pseudomonas fontis</name>
    <dbReference type="NCBI Taxonomy" id="2942633"/>
    <lineage>
        <taxon>Bacteria</taxon>
        <taxon>Pseudomonadati</taxon>
        <taxon>Pseudomonadota</taxon>
        <taxon>Gammaproteobacteria</taxon>
        <taxon>Pseudomonadales</taxon>
        <taxon>Pseudomonadaceae</taxon>
        <taxon>Pseudomonas</taxon>
    </lineage>
</organism>
<keyword evidence="3" id="KW-1185">Reference proteome</keyword>
<dbReference type="Gene3D" id="3.30.559.30">
    <property type="entry name" value="Nonribosomal peptide synthetase, condensation domain"/>
    <property type="match status" value="1"/>
</dbReference>
<dbReference type="PANTHER" id="PTHR45527">
    <property type="entry name" value="NONRIBOSOMAL PEPTIDE SYNTHETASE"/>
    <property type="match status" value="1"/>
</dbReference>
<dbReference type="Gene3D" id="3.30.300.30">
    <property type="match status" value="1"/>
</dbReference>
<dbReference type="CDD" id="cd19531">
    <property type="entry name" value="LCL_NRPS-like"/>
    <property type="match status" value="1"/>
</dbReference>
<gene>
    <name evidence="2" type="ORF">M5G11_21125</name>
</gene>
<dbReference type="InterPro" id="IPR009081">
    <property type="entry name" value="PP-bd_ACP"/>
</dbReference>
<feature type="domain" description="Carrier" evidence="1">
    <location>
        <begin position="1240"/>
        <end position="1315"/>
    </location>
</feature>
<evidence type="ECO:0000259" key="1">
    <source>
        <dbReference type="PROSITE" id="PS50075"/>
    </source>
</evidence>
<name>A0ABT5NY32_9PSED</name>
<dbReference type="InterPro" id="IPR042099">
    <property type="entry name" value="ANL_N_sf"/>
</dbReference>
<dbReference type="InterPro" id="IPR023213">
    <property type="entry name" value="CAT-like_dom_sf"/>
</dbReference>
<dbReference type="SUPFAM" id="SSF56801">
    <property type="entry name" value="Acetyl-CoA synthetase-like"/>
    <property type="match status" value="1"/>
</dbReference>
<dbReference type="CDD" id="cd05930">
    <property type="entry name" value="A_NRPS"/>
    <property type="match status" value="1"/>
</dbReference>
<dbReference type="Gene3D" id="3.40.50.12780">
    <property type="entry name" value="N-terminal domain of ligase-like"/>
    <property type="match status" value="1"/>
</dbReference>
<dbReference type="PROSITE" id="PS50075">
    <property type="entry name" value="CARRIER"/>
    <property type="match status" value="1"/>
</dbReference>
<dbReference type="Gene3D" id="3.40.630.30">
    <property type="match status" value="1"/>
</dbReference>
<dbReference type="InterPro" id="IPR010071">
    <property type="entry name" value="AA_adenyl_dom"/>
</dbReference>
<dbReference type="Pfam" id="PF00550">
    <property type="entry name" value="PP-binding"/>
    <property type="match status" value="1"/>
</dbReference>
<dbReference type="SUPFAM" id="SSF52777">
    <property type="entry name" value="CoA-dependent acyltransferases"/>
    <property type="match status" value="2"/>
</dbReference>
<dbReference type="PROSITE" id="PS00455">
    <property type="entry name" value="AMP_BINDING"/>
    <property type="match status" value="1"/>
</dbReference>
<comment type="caution">
    <text evidence="2">The sequence shown here is derived from an EMBL/GenBank/DDBJ whole genome shotgun (WGS) entry which is preliminary data.</text>
</comment>
<dbReference type="Gene3D" id="3.30.559.10">
    <property type="entry name" value="Chloramphenicol acetyltransferase-like domain"/>
    <property type="match status" value="1"/>
</dbReference>